<gene>
    <name evidence="4" type="ORF">GF068_31545</name>
</gene>
<dbReference type="RefSeq" id="WP_153823226.1">
    <property type="nucleotide sequence ID" value="NZ_WJIE01000011.1"/>
</dbReference>
<dbReference type="InterPro" id="IPR008984">
    <property type="entry name" value="SMAD_FHA_dom_sf"/>
</dbReference>
<evidence type="ECO:0000313" key="5">
    <source>
        <dbReference type="Proteomes" id="UP000440224"/>
    </source>
</evidence>
<keyword evidence="2" id="KW-1133">Transmembrane helix</keyword>
<feature type="transmembrane region" description="Helical" evidence="2">
    <location>
        <begin position="261"/>
        <end position="279"/>
    </location>
</feature>
<dbReference type="AlphaFoldDB" id="A0A6N7Q2C7"/>
<dbReference type="PROSITE" id="PS50006">
    <property type="entry name" value="FHA_DOMAIN"/>
    <property type="match status" value="2"/>
</dbReference>
<sequence>MWKLTIEDDEGKQTVLPLAHDEYGLGRGEGNSIRLTDRNVSRKHAQLKRSGQGWSISDASSYNGTFVNGVRVVGEQAINGGDVIQLGDYRIELVDESKVVPAQDPNAQQGALAQVPVHQRPNRLVVVVGPNPGAEYPLDREHFTIGRAEEATISINHSSVSRLHAELIALGNGRYEIIDKGSANGIRINGVELKRGILEAGDALELGDVRLRFVGAGKIFRAGMGLGVDGQAMRPMGSFDNVATSVGTPVAPPRGPSLGKLIGIGAVVGLVVIGVIFGMTRTTTTATTNTVEEPEMSAFEAQVLKEATELVEAKDFDRAHTKLQAINDNSPVRESQPFKDIESKWADWMFSKADQLQDVAEKKRILQQIASTPSVSADQRKKAADQLHALAGPEPTTPPPQQGGGSYVPPNPGGGNAGSTSTNAGGTNGGATAPVKTAEPTSTPTAPPPPGQFDENAIRKGLEPRVWSGKASEADIKMLIAICRHQRDTACKDRAIAMLKQKQGG</sequence>
<keyword evidence="2" id="KW-0812">Transmembrane</keyword>
<evidence type="ECO:0000256" key="2">
    <source>
        <dbReference type="SAM" id="Phobius"/>
    </source>
</evidence>
<dbReference type="EMBL" id="WJIE01000011">
    <property type="protein sequence ID" value="MRG96424.1"/>
    <property type="molecule type" value="Genomic_DNA"/>
</dbReference>
<accession>A0A6N7Q2C7</accession>
<dbReference type="OrthoDB" id="5486376at2"/>
<feature type="region of interest" description="Disordered" evidence="1">
    <location>
        <begin position="390"/>
        <end position="459"/>
    </location>
</feature>
<name>A0A6N7Q2C7_9BACT</name>
<feature type="domain" description="FHA" evidence="3">
    <location>
        <begin position="23"/>
        <end position="72"/>
    </location>
</feature>
<keyword evidence="2" id="KW-0472">Membrane</keyword>
<dbReference type="SUPFAM" id="SSF49879">
    <property type="entry name" value="SMAD/FHA domain"/>
    <property type="match status" value="2"/>
</dbReference>
<evidence type="ECO:0000259" key="3">
    <source>
        <dbReference type="PROSITE" id="PS50006"/>
    </source>
</evidence>
<proteinExistence type="predicted"/>
<protein>
    <submittedName>
        <fullName evidence="4">FHA domain-containing protein</fullName>
    </submittedName>
</protein>
<dbReference type="InterPro" id="IPR000253">
    <property type="entry name" value="FHA_dom"/>
</dbReference>
<dbReference type="InterPro" id="IPR050923">
    <property type="entry name" value="Cell_Proc_Reg/RNA_Proc"/>
</dbReference>
<evidence type="ECO:0000256" key="1">
    <source>
        <dbReference type="SAM" id="MobiDB-lite"/>
    </source>
</evidence>
<comment type="caution">
    <text evidence="4">The sequence shown here is derived from an EMBL/GenBank/DDBJ whole genome shotgun (WGS) entry which is preliminary data.</text>
</comment>
<feature type="compositionally biased region" description="Low complexity" evidence="1">
    <location>
        <begin position="418"/>
        <end position="444"/>
    </location>
</feature>
<feature type="domain" description="FHA" evidence="3">
    <location>
        <begin position="143"/>
        <end position="193"/>
    </location>
</feature>
<dbReference type="Proteomes" id="UP000440224">
    <property type="component" value="Unassembled WGS sequence"/>
</dbReference>
<dbReference type="Gene3D" id="2.60.200.20">
    <property type="match status" value="2"/>
</dbReference>
<dbReference type="PANTHER" id="PTHR23308">
    <property type="entry name" value="NUCLEAR INHIBITOR OF PROTEIN PHOSPHATASE-1"/>
    <property type="match status" value="1"/>
</dbReference>
<reference evidence="4 5" key="1">
    <citation type="submission" date="2019-10" db="EMBL/GenBank/DDBJ databases">
        <title>A soil myxobacterium in the family Polyangiaceae.</title>
        <authorList>
            <person name="Li Y."/>
            <person name="Wang J."/>
        </authorList>
    </citation>
    <scope>NUCLEOTIDE SEQUENCE [LARGE SCALE GENOMIC DNA]</scope>
    <source>
        <strain evidence="4 5">DSM 14734</strain>
    </source>
</reference>
<dbReference type="SMART" id="SM00240">
    <property type="entry name" value="FHA"/>
    <property type="match status" value="2"/>
</dbReference>
<organism evidence="4 5">
    <name type="scientific">Polyangium spumosum</name>
    <dbReference type="NCBI Taxonomy" id="889282"/>
    <lineage>
        <taxon>Bacteria</taxon>
        <taxon>Pseudomonadati</taxon>
        <taxon>Myxococcota</taxon>
        <taxon>Polyangia</taxon>
        <taxon>Polyangiales</taxon>
        <taxon>Polyangiaceae</taxon>
        <taxon>Polyangium</taxon>
    </lineage>
</organism>
<evidence type="ECO:0000313" key="4">
    <source>
        <dbReference type="EMBL" id="MRG96424.1"/>
    </source>
</evidence>
<keyword evidence="5" id="KW-1185">Reference proteome</keyword>
<dbReference type="Pfam" id="PF00498">
    <property type="entry name" value="FHA"/>
    <property type="match status" value="2"/>
</dbReference>
<dbReference type="CDD" id="cd00060">
    <property type="entry name" value="FHA"/>
    <property type="match status" value="2"/>
</dbReference>